<dbReference type="InterPro" id="IPR000644">
    <property type="entry name" value="CBS_dom"/>
</dbReference>
<evidence type="ECO:0000256" key="1">
    <source>
        <dbReference type="PROSITE-ProRule" id="PRU00703"/>
    </source>
</evidence>
<sequence length="117" mass="13222">MSGTFKPPKPDCLTYTNLLSALFLSESQVFLGFVLRSELLLFLHRCQTQHMEGRLDEVCSIHPNLILVSPHNTVEEVYSILTMTRAQTLFVADKGKLVGQITWSEMKQILDGLAKEI</sequence>
<protein>
    <recommendedName>
        <fullName evidence="2">CBS domain-containing protein</fullName>
    </recommendedName>
</protein>
<dbReference type="PROSITE" id="PS51371">
    <property type="entry name" value="CBS"/>
    <property type="match status" value="1"/>
</dbReference>
<accession>A0ABV0MZN6</accession>
<feature type="domain" description="CBS" evidence="2">
    <location>
        <begin position="61"/>
        <end position="117"/>
    </location>
</feature>
<proteinExistence type="predicted"/>
<reference evidence="3 4" key="1">
    <citation type="submission" date="2021-06" db="EMBL/GenBank/DDBJ databases">
        <authorList>
            <person name="Palmer J.M."/>
        </authorList>
    </citation>
    <scope>NUCLEOTIDE SEQUENCE [LARGE SCALE GENOMIC DNA]</scope>
    <source>
        <strain evidence="3 4">GA_2019</strain>
        <tissue evidence="3">Muscle</tissue>
    </source>
</reference>
<organism evidence="3 4">
    <name type="scientific">Goodea atripinnis</name>
    <dbReference type="NCBI Taxonomy" id="208336"/>
    <lineage>
        <taxon>Eukaryota</taxon>
        <taxon>Metazoa</taxon>
        <taxon>Chordata</taxon>
        <taxon>Craniata</taxon>
        <taxon>Vertebrata</taxon>
        <taxon>Euteleostomi</taxon>
        <taxon>Actinopterygii</taxon>
        <taxon>Neopterygii</taxon>
        <taxon>Teleostei</taxon>
        <taxon>Neoteleostei</taxon>
        <taxon>Acanthomorphata</taxon>
        <taxon>Ovalentaria</taxon>
        <taxon>Atherinomorphae</taxon>
        <taxon>Cyprinodontiformes</taxon>
        <taxon>Goodeidae</taxon>
        <taxon>Goodea</taxon>
    </lineage>
</organism>
<gene>
    <name evidence="3" type="ORF">GOODEAATRI_008339</name>
</gene>
<keyword evidence="1" id="KW-0129">CBS domain</keyword>
<comment type="caution">
    <text evidence="3">The sequence shown here is derived from an EMBL/GenBank/DDBJ whole genome shotgun (WGS) entry which is preliminary data.</text>
</comment>
<dbReference type="EMBL" id="JAHRIO010020433">
    <property type="protein sequence ID" value="MEQ2164600.1"/>
    <property type="molecule type" value="Genomic_DNA"/>
</dbReference>
<dbReference type="Proteomes" id="UP001476798">
    <property type="component" value="Unassembled WGS sequence"/>
</dbReference>
<dbReference type="InterPro" id="IPR046342">
    <property type="entry name" value="CBS_dom_sf"/>
</dbReference>
<name>A0ABV0MZN6_9TELE</name>
<evidence type="ECO:0000313" key="4">
    <source>
        <dbReference type="Proteomes" id="UP001476798"/>
    </source>
</evidence>
<dbReference type="SUPFAM" id="SSF54631">
    <property type="entry name" value="CBS-domain pair"/>
    <property type="match status" value="1"/>
</dbReference>
<keyword evidence="4" id="KW-1185">Reference proteome</keyword>
<dbReference type="Gene3D" id="3.10.580.10">
    <property type="entry name" value="CBS-domain"/>
    <property type="match status" value="1"/>
</dbReference>
<evidence type="ECO:0000259" key="2">
    <source>
        <dbReference type="PROSITE" id="PS51371"/>
    </source>
</evidence>
<evidence type="ECO:0000313" key="3">
    <source>
        <dbReference type="EMBL" id="MEQ2164600.1"/>
    </source>
</evidence>